<keyword evidence="2" id="KW-1185">Reference proteome</keyword>
<comment type="caution">
    <text evidence="1">The sequence shown here is derived from an EMBL/GenBank/DDBJ whole genome shotgun (WGS) entry which is preliminary data.</text>
</comment>
<gene>
    <name evidence="1" type="ORF">L3Q82_018160</name>
</gene>
<protein>
    <submittedName>
        <fullName evidence="1">Uncharacterized protein</fullName>
    </submittedName>
</protein>
<proteinExistence type="predicted"/>
<feature type="non-terminal residue" evidence="1">
    <location>
        <position position="1"/>
    </location>
</feature>
<dbReference type="Proteomes" id="UP000831701">
    <property type="component" value="Chromosome 21"/>
</dbReference>
<dbReference type="EMBL" id="CM041551">
    <property type="protein sequence ID" value="KAI3355305.1"/>
    <property type="molecule type" value="Genomic_DNA"/>
</dbReference>
<evidence type="ECO:0000313" key="1">
    <source>
        <dbReference type="EMBL" id="KAI3355305.1"/>
    </source>
</evidence>
<organism evidence="1 2">
    <name type="scientific">Scortum barcoo</name>
    <name type="common">barcoo grunter</name>
    <dbReference type="NCBI Taxonomy" id="214431"/>
    <lineage>
        <taxon>Eukaryota</taxon>
        <taxon>Metazoa</taxon>
        <taxon>Chordata</taxon>
        <taxon>Craniata</taxon>
        <taxon>Vertebrata</taxon>
        <taxon>Euteleostomi</taxon>
        <taxon>Actinopterygii</taxon>
        <taxon>Neopterygii</taxon>
        <taxon>Teleostei</taxon>
        <taxon>Neoteleostei</taxon>
        <taxon>Acanthomorphata</taxon>
        <taxon>Eupercaria</taxon>
        <taxon>Centrarchiformes</taxon>
        <taxon>Terapontoidei</taxon>
        <taxon>Terapontidae</taxon>
        <taxon>Scortum</taxon>
    </lineage>
</organism>
<accession>A0ACB8VIT5</accession>
<reference evidence="1" key="1">
    <citation type="submission" date="2022-04" db="EMBL/GenBank/DDBJ databases">
        <title>Jade perch genome.</title>
        <authorList>
            <person name="Chao B."/>
        </authorList>
    </citation>
    <scope>NUCLEOTIDE SEQUENCE</scope>
    <source>
        <strain evidence="1">CB-2022</strain>
    </source>
</reference>
<sequence length="157" mass="17097">ALGLTSTGISQASPPSPPYPSSITSPGLTKEDAVPMVALEKHSAFFDKMVHFYIAIIQSILTSSITIWYAAVTDKVKGRLQCIICSAEKVTSPEPVHLQALESIVLRHLRPLVSPNMNPLQFAYQPGIGVDDACHLPAAEIPVSTGRLWKHCQDYLF</sequence>
<evidence type="ECO:0000313" key="2">
    <source>
        <dbReference type="Proteomes" id="UP000831701"/>
    </source>
</evidence>
<name>A0ACB8VIT5_9TELE</name>